<comment type="similarity">
    <text evidence="2">Belongs to the SPP2 family.</text>
</comment>
<dbReference type="KEGG" id="sla:SERLADRAFT_418537"/>
<dbReference type="GeneID" id="18813721"/>
<dbReference type="Proteomes" id="UP000008064">
    <property type="component" value="Unassembled WGS sequence"/>
</dbReference>
<organism evidence="7">
    <name type="scientific">Serpula lacrymans var. lacrymans (strain S7.9)</name>
    <name type="common">Dry rot fungus</name>
    <dbReference type="NCBI Taxonomy" id="578457"/>
    <lineage>
        <taxon>Eukaryota</taxon>
        <taxon>Fungi</taxon>
        <taxon>Dikarya</taxon>
        <taxon>Basidiomycota</taxon>
        <taxon>Agaricomycotina</taxon>
        <taxon>Agaricomycetes</taxon>
        <taxon>Agaricomycetidae</taxon>
        <taxon>Boletales</taxon>
        <taxon>Coniophorineae</taxon>
        <taxon>Serpulaceae</taxon>
        <taxon>Serpula</taxon>
    </lineage>
</organism>
<evidence type="ECO:0000259" key="5">
    <source>
        <dbReference type="Pfam" id="PF12656"/>
    </source>
</evidence>
<dbReference type="AlphaFoldDB" id="F8PC79"/>
<proteinExistence type="inferred from homology"/>
<feature type="compositionally biased region" description="Low complexity" evidence="4">
    <location>
        <begin position="22"/>
        <end position="35"/>
    </location>
</feature>
<comment type="subcellular location">
    <subcellularLocation>
        <location evidence="1">Nucleus</location>
    </subcellularLocation>
</comment>
<feature type="region of interest" description="Disordered" evidence="4">
    <location>
        <begin position="132"/>
        <end position="161"/>
    </location>
</feature>
<feature type="compositionally biased region" description="Basic residues" evidence="4">
    <location>
        <begin position="370"/>
        <end position="379"/>
    </location>
</feature>
<dbReference type="PANTHER" id="PTHR15818">
    <property type="entry name" value="G PATCH AND KOW-CONTAINING"/>
    <property type="match status" value="1"/>
</dbReference>
<keyword evidence="3" id="KW-0539">Nucleus</keyword>
<dbReference type="InterPro" id="IPR026822">
    <property type="entry name" value="Spp2/MOS2_G-patch"/>
</dbReference>
<feature type="region of interest" description="Disordered" evidence="4">
    <location>
        <begin position="1"/>
        <end position="88"/>
    </location>
</feature>
<evidence type="ECO:0000313" key="6">
    <source>
        <dbReference type="EMBL" id="EGO19279.1"/>
    </source>
</evidence>
<gene>
    <name evidence="6" type="ORF">SERLADRAFT_418537</name>
</gene>
<dbReference type="GO" id="GO:0005681">
    <property type="term" value="C:spliceosomal complex"/>
    <property type="evidence" value="ECO:0007669"/>
    <property type="project" value="TreeGrafter"/>
</dbReference>
<dbReference type="GO" id="GO:0000398">
    <property type="term" value="P:mRNA splicing, via spliceosome"/>
    <property type="evidence" value="ECO:0007669"/>
    <property type="project" value="InterPro"/>
</dbReference>
<dbReference type="HOGENOM" id="CLU_045413_0_0_1"/>
<dbReference type="PANTHER" id="PTHR15818:SF2">
    <property type="entry name" value="G-PATCH DOMAIN AND KOW MOTIFS-CONTAINING PROTEIN"/>
    <property type="match status" value="1"/>
</dbReference>
<evidence type="ECO:0000256" key="3">
    <source>
        <dbReference type="ARBA" id="ARBA00023242"/>
    </source>
</evidence>
<dbReference type="EMBL" id="GL945444">
    <property type="protein sequence ID" value="EGO19279.1"/>
    <property type="molecule type" value="Genomic_DNA"/>
</dbReference>
<protein>
    <recommendedName>
        <fullName evidence="5">Spp2/MOS2 G-patch domain-containing protein</fullName>
    </recommendedName>
</protein>
<feature type="compositionally biased region" description="Polar residues" evidence="4">
    <location>
        <begin position="1"/>
        <end position="12"/>
    </location>
</feature>
<feature type="compositionally biased region" description="Basic and acidic residues" evidence="4">
    <location>
        <begin position="334"/>
        <end position="348"/>
    </location>
</feature>
<feature type="compositionally biased region" description="Acidic residues" evidence="4">
    <location>
        <begin position="75"/>
        <end position="84"/>
    </location>
</feature>
<dbReference type="RefSeq" id="XP_007324000.1">
    <property type="nucleotide sequence ID" value="XM_007323938.1"/>
</dbReference>
<evidence type="ECO:0000256" key="2">
    <source>
        <dbReference type="ARBA" id="ARBA00008576"/>
    </source>
</evidence>
<feature type="compositionally biased region" description="Basic and acidic residues" evidence="4">
    <location>
        <begin position="380"/>
        <end position="436"/>
    </location>
</feature>
<feature type="domain" description="Spp2/MOS2 G-patch" evidence="5">
    <location>
        <begin position="251"/>
        <end position="314"/>
    </location>
</feature>
<dbReference type="InterPro" id="IPR045166">
    <property type="entry name" value="Spp2-like"/>
</dbReference>
<feature type="region of interest" description="Disordered" evidence="4">
    <location>
        <begin position="313"/>
        <end position="436"/>
    </location>
</feature>
<name>F8PC79_SERL9</name>
<evidence type="ECO:0000256" key="1">
    <source>
        <dbReference type="ARBA" id="ARBA00004123"/>
    </source>
</evidence>
<sequence length="436" mass="48427">MSSQLSATSKVSFTIRRPTPVSRATSSGADSDSGSFKVPSLPRHLTTDSGTGSPLARDGGASPKRTYSEHRYEDDSSDEEDDRIQDELVTGFDEFGVQRLYERKKKQEGPLVIAPLQNKDWRELARKRKSAKQYVPASAAAQTGKDGSVGGLGTRDTINSGPVKAGLQVKRVKLETEVGSNGSAIKMEEVETVVHEQESVKMEVEETEDQRALRALLSQTDGQPIDENTVDIIETPLSETDAYKQDVSELPESASLDAYTRIPVSQFGAAMLRGMGWKEGTPASRTMANGKKAMVEPWLPTARPALLGLGAKEREVLDDGSASKGGKGKKRPEKRYVPVIKREKDGESRALSPSPRAGSKSGSATGSGKVSRRSSRSPSRRRETDRHRDRDRDRREDYREDDRDRRRERDYSTDGKRDSSRRRSDKSDERRDRERR</sequence>
<evidence type="ECO:0000313" key="7">
    <source>
        <dbReference type="Proteomes" id="UP000008064"/>
    </source>
</evidence>
<evidence type="ECO:0000256" key="4">
    <source>
        <dbReference type="SAM" id="MobiDB-lite"/>
    </source>
</evidence>
<dbReference type="Pfam" id="PF12656">
    <property type="entry name" value="G-patch_2"/>
    <property type="match status" value="1"/>
</dbReference>
<accession>F8PC79</accession>
<feature type="compositionally biased region" description="Low complexity" evidence="4">
    <location>
        <begin position="357"/>
        <end position="369"/>
    </location>
</feature>
<dbReference type="OrthoDB" id="5577072at2759"/>
<reference evidence="7" key="1">
    <citation type="journal article" date="2011" name="Science">
        <title>The plant cell wall-decomposing machinery underlies the functional diversity of forest fungi.</title>
        <authorList>
            <person name="Eastwood D.C."/>
            <person name="Floudas D."/>
            <person name="Binder M."/>
            <person name="Majcherczyk A."/>
            <person name="Schneider P."/>
            <person name="Aerts A."/>
            <person name="Asiegbu F.O."/>
            <person name="Baker S.E."/>
            <person name="Barry K."/>
            <person name="Bendiksby M."/>
            <person name="Blumentritt M."/>
            <person name="Coutinho P.M."/>
            <person name="Cullen D."/>
            <person name="de Vries R.P."/>
            <person name="Gathman A."/>
            <person name="Goodell B."/>
            <person name="Henrissat B."/>
            <person name="Ihrmark K."/>
            <person name="Kauserud H."/>
            <person name="Kohler A."/>
            <person name="LaButti K."/>
            <person name="Lapidus A."/>
            <person name="Lavin J.L."/>
            <person name="Lee Y.-H."/>
            <person name="Lindquist E."/>
            <person name="Lilly W."/>
            <person name="Lucas S."/>
            <person name="Morin E."/>
            <person name="Murat C."/>
            <person name="Oguiza J.A."/>
            <person name="Park J."/>
            <person name="Pisabarro A.G."/>
            <person name="Riley R."/>
            <person name="Rosling A."/>
            <person name="Salamov A."/>
            <person name="Schmidt O."/>
            <person name="Schmutz J."/>
            <person name="Skrede I."/>
            <person name="Stenlid J."/>
            <person name="Wiebenga A."/>
            <person name="Xie X."/>
            <person name="Kuees U."/>
            <person name="Hibbett D.S."/>
            <person name="Hoffmeister D."/>
            <person name="Hoegberg N."/>
            <person name="Martin F."/>
            <person name="Grigoriev I.V."/>
            <person name="Watkinson S.C."/>
        </authorList>
    </citation>
    <scope>NUCLEOTIDE SEQUENCE [LARGE SCALE GENOMIC DNA]</scope>
    <source>
        <strain evidence="7">S7.9</strain>
    </source>
</reference>